<keyword evidence="1" id="KW-1133">Transmembrane helix</keyword>
<dbReference type="Proteomes" id="UP000675409">
    <property type="component" value="Unassembled WGS sequence"/>
</dbReference>
<evidence type="ECO:0000313" key="3">
    <source>
        <dbReference type="Proteomes" id="UP000675409"/>
    </source>
</evidence>
<keyword evidence="1" id="KW-0812">Transmembrane</keyword>
<name>A0ABS1LFX3_9MICO</name>
<gene>
    <name evidence="2" type="ORF">HGK34_02350</name>
</gene>
<sequence length="212" mass="23144">MEDSKEGARRGWPLETIAVILLAVTAVLTAWSGFESSKWGGEMSIAFSRASTQRIEASRYAASADAIRAVDLQVFGLWLQARAGGDAELEAFAQERFTDHFTPAFEEWIASRPLQNPDAADSPFALDSYQPPGRVEAEAADARADDYFAQALVNNQRGDNYTLLTVLFALVLFFGAIVTRFSSPRRSWAVLIGASGLFLIGVGFLISFPKIV</sequence>
<accession>A0ABS1LFX3</accession>
<reference evidence="2 3" key="1">
    <citation type="journal article" date="2021" name="Arch. Microbiol.">
        <title>Myceligenerans indicum sp. nov., an actinobacterium isolated from mangrove sediment of Sundarbans, India.</title>
        <authorList>
            <person name="Asha K."/>
            <person name="Bhadury P."/>
        </authorList>
    </citation>
    <scope>NUCLEOTIDE SEQUENCE [LARGE SCALE GENOMIC DNA]</scope>
    <source>
        <strain evidence="2 3">I2</strain>
    </source>
</reference>
<dbReference type="RefSeq" id="WP_201844972.1">
    <property type="nucleotide sequence ID" value="NZ_JABBYC010000002.1"/>
</dbReference>
<organism evidence="2 3">
    <name type="scientific">Myceligenerans indicum</name>
    <dbReference type="NCBI Taxonomy" id="2593663"/>
    <lineage>
        <taxon>Bacteria</taxon>
        <taxon>Bacillati</taxon>
        <taxon>Actinomycetota</taxon>
        <taxon>Actinomycetes</taxon>
        <taxon>Micrococcales</taxon>
        <taxon>Promicromonosporaceae</taxon>
        <taxon>Myceligenerans</taxon>
    </lineage>
</organism>
<keyword evidence="1" id="KW-0472">Membrane</keyword>
<comment type="caution">
    <text evidence="2">The sequence shown here is derived from an EMBL/GenBank/DDBJ whole genome shotgun (WGS) entry which is preliminary data.</text>
</comment>
<keyword evidence="3" id="KW-1185">Reference proteome</keyword>
<protein>
    <recommendedName>
        <fullName evidence="4">DUF4337 domain-containing protein</fullName>
    </recommendedName>
</protein>
<evidence type="ECO:0008006" key="4">
    <source>
        <dbReference type="Google" id="ProtNLM"/>
    </source>
</evidence>
<feature type="transmembrane region" description="Helical" evidence="1">
    <location>
        <begin position="188"/>
        <end position="208"/>
    </location>
</feature>
<feature type="transmembrane region" description="Helical" evidence="1">
    <location>
        <begin position="161"/>
        <end position="181"/>
    </location>
</feature>
<dbReference type="EMBL" id="JABBYC010000002">
    <property type="protein sequence ID" value="MBL0885132.1"/>
    <property type="molecule type" value="Genomic_DNA"/>
</dbReference>
<evidence type="ECO:0000256" key="1">
    <source>
        <dbReference type="SAM" id="Phobius"/>
    </source>
</evidence>
<feature type="transmembrane region" description="Helical" evidence="1">
    <location>
        <begin position="12"/>
        <end position="34"/>
    </location>
</feature>
<evidence type="ECO:0000313" key="2">
    <source>
        <dbReference type="EMBL" id="MBL0885132.1"/>
    </source>
</evidence>
<proteinExistence type="predicted"/>